<evidence type="ECO:0000256" key="1">
    <source>
        <dbReference type="SAM" id="MobiDB-lite"/>
    </source>
</evidence>
<protein>
    <submittedName>
        <fullName evidence="2">Uncharacterized protein</fullName>
    </submittedName>
</protein>
<feature type="compositionally biased region" description="Basic and acidic residues" evidence="1">
    <location>
        <begin position="1"/>
        <end position="22"/>
    </location>
</feature>
<evidence type="ECO:0000313" key="3">
    <source>
        <dbReference type="Proteomes" id="UP001151760"/>
    </source>
</evidence>
<feature type="non-terminal residue" evidence="2">
    <location>
        <position position="39"/>
    </location>
</feature>
<sequence>MLLLEESRLNCRDARSQTRHNDTPSSSTVLMDIGLNPSK</sequence>
<organism evidence="2 3">
    <name type="scientific">Tanacetum coccineum</name>
    <dbReference type="NCBI Taxonomy" id="301880"/>
    <lineage>
        <taxon>Eukaryota</taxon>
        <taxon>Viridiplantae</taxon>
        <taxon>Streptophyta</taxon>
        <taxon>Embryophyta</taxon>
        <taxon>Tracheophyta</taxon>
        <taxon>Spermatophyta</taxon>
        <taxon>Magnoliopsida</taxon>
        <taxon>eudicotyledons</taxon>
        <taxon>Gunneridae</taxon>
        <taxon>Pentapetalae</taxon>
        <taxon>asterids</taxon>
        <taxon>campanulids</taxon>
        <taxon>Asterales</taxon>
        <taxon>Asteraceae</taxon>
        <taxon>Asteroideae</taxon>
        <taxon>Anthemideae</taxon>
        <taxon>Anthemidinae</taxon>
        <taxon>Tanacetum</taxon>
    </lineage>
</organism>
<dbReference type="Proteomes" id="UP001151760">
    <property type="component" value="Unassembled WGS sequence"/>
</dbReference>
<proteinExistence type="predicted"/>
<comment type="caution">
    <text evidence="2">The sequence shown here is derived from an EMBL/GenBank/DDBJ whole genome shotgun (WGS) entry which is preliminary data.</text>
</comment>
<feature type="region of interest" description="Disordered" evidence="1">
    <location>
        <begin position="1"/>
        <end position="39"/>
    </location>
</feature>
<reference evidence="2" key="1">
    <citation type="journal article" date="2022" name="Int. J. Mol. Sci.">
        <title>Draft Genome of Tanacetum Coccineum: Genomic Comparison of Closely Related Tanacetum-Family Plants.</title>
        <authorList>
            <person name="Yamashiro T."/>
            <person name="Shiraishi A."/>
            <person name="Nakayama K."/>
            <person name="Satake H."/>
        </authorList>
    </citation>
    <scope>NUCLEOTIDE SEQUENCE</scope>
</reference>
<reference evidence="2" key="2">
    <citation type="submission" date="2022-01" db="EMBL/GenBank/DDBJ databases">
        <authorList>
            <person name="Yamashiro T."/>
            <person name="Shiraishi A."/>
            <person name="Satake H."/>
            <person name="Nakayama K."/>
        </authorList>
    </citation>
    <scope>NUCLEOTIDE SEQUENCE</scope>
</reference>
<dbReference type="EMBL" id="BQNB010017729">
    <property type="protein sequence ID" value="GJT66593.1"/>
    <property type="molecule type" value="Genomic_DNA"/>
</dbReference>
<accession>A0ABQ5FUR6</accession>
<keyword evidence="3" id="KW-1185">Reference proteome</keyword>
<gene>
    <name evidence="2" type="ORF">Tco_1018073</name>
</gene>
<evidence type="ECO:0000313" key="2">
    <source>
        <dbReference type="EMBL" id="GJT66593.1"/>
    </source>
</evidence>
<name>A0ABQ5FUR6_9ASTR</name>